<keyword evidence="3" id="KW-1003">Cell membrane</keyword>
<keyword evidence="7 9" id="KW-1133">Transmembrane helix</keyword>
<accession>A0A3Q4MIT3</accession>
<dbReference type="Pfam" id="PF00029">
    <property type="entry name" value="Connexin"/>
    <property type="match status" value="1"/>
</dbReference>
<keyword evidence="4 9" id="KW-0812">Transmembrane</keyword>
<dbReference type="GO" id="GO:0007507">
    <property type="term" value="P:heart development"/>
    <property type="evidence" value="ECO:0007669"/>
    <property type="project" value="TreeGrafter"/>
</dbReference>
<dbReference type="Gene3D" id="1.20.1440.80">
    <property type="entry name" value="Gap junction channel protein cysteine-rich domain"/>
    <property type="match status" value="1"/>
</dbReference>
<dbReference type="InterPro" id="IPR017990">
    <property type="entry name" value="Connexin_CS"/>
</dbReference>
<dbReference type="PRINTS" id="PR00206">
    <property type="entry name" value="CONNEXIN"/>
</dbReference>
<dbReference type="GO" id="GO:0007267">
    <property type="term" value="P:cell-cell signaling"/>
    <property type="evidence" value="ECO:0007669"/>
    <property type="project" value="TreeGrafter"/>
</dbReference>
<dbReference type="InterPro" id="IPR038359">
    <property type="entry name" value="Connexin_N_sf"/>
</dbReference>
<reference evidence="11" key="2">
    <citation type="submission" date="2025-09" db="UniProtKB">
        <authorList>
            <consortium name="Ensembl"/>
        </authorList>
    </citation>
    <scope>IDENTIFICATION</scope>
</reference>
<dbReference type="Proteomes" id="UP000261580">
    <property type="component" value="Unassembled WGS sequence"/>
</dbReference>
<keyword evidence="6" id="KW-0965">Cell junction</keyword>
<organism evidence="11 12">
    <name type="scientific">Neolamprologus brichardi</name>
    <name type="common">Fairy cichlid</name>
    <name type="synonym">Lamprologus brichardi</name>
    <dbReference type="NCBI Taxonomy" id="32507"/>
    <lineage>
        <taxon>Eukaryota</taxon>
        <taxon>Metazoa</taxon>
        <taxon>Chordata</taxon>
        <taxon>Craniata</taxon>
        <taxon>Vertebrata</taxon>
        <taxon>Euteleostomi</taxon>
        <taxon>Actinopterygii</taxon>
        <taxon>Neopterygii</taxon>
        <taxon>Teleostei</taxon>
        <taxon>Neoteleostei</taxon>
        <taxon>Acanthomorphata</taxon>
        <taxon>Ovalentaria</taxon>
        <taxon>Cichlomorphae</taxon>
        <taxon>Cichliformes</taxon>
        <taxon>Cichlidae</taxon>
        <taxon>African cichlids</taxon>
        <taxon>Pseudocrenilabrinae</taxon>
        <taxon>Lamprologini</taxon>
        <taxon>Neolamprologus</taxon>
    </lineage>
</organism>
<keyword evidence="8 9" id="KW-0472">Membrane</keyword>
<dbReference type="Bgee" id="ENSNBRG00000009020">
    <property type="expression patterns" value="Expressed in testis"/>
</dbReference>
<evidence type="ECO:0000256" key="9">
    <source>
        <dbReference type="SAM" id="Phobius"/>
    </source>
</evidence>
<name>A0A3Q4MIT3_NEOBR</name>
<protein>
    <submittedName>
        <fullName evidence="11">Connexin 43</fullName>
    </submittedName>
</protein>
<evidence type="ECO:0000259" key="10">
    <source>
        <dbReference type="SMART" id="SM00037"/>
    </source>
</evidence>
<dbReference type="InterPro" id="IPR000500">
    <property type="entry name" value="Connexin"/>
</dbReference>
<evidence type="ECO:0000313" key="11">
    <source>
        <dbReference type="Ensembl" id="ENSNBRP00000011564.1"/>
    </source>
</evidence>
<comment type="subcellular location">
    <subcellularLocation>
        <location evidence="1">Cell junction</location>
        <location evidence="1">Gap junction</location>
    </subcellularLocation>
    <subcellularLocation>
        <location evidence="2">Cell membrane</location>
        <topology evidence="2">Multi-pass membrane protein</topology>
    </subcellularLocation>
</comment>
<dbReference type="GO" id="GO:0005243">
    <property type="term" value="F:gap junction channel activity"/>
    <property type="evidence" value="ECO:0007669"/>
    <property type="project" value="TreeGrafter"/>
</dbReference>
<dbReference type="Ensembl" id="ENSNBRT00000011891.1">
    <property type="protein sequence ID" value="ENSNBRP00000011564.1"/>
    <property type="gene ID" value="ENSNBRG00000009020.1"/>
</dbReference>
<feature type="transmembrane region" description="Helical" evidence="9">
    <location>
        <begin position="21"/>
        <end position="40"/>
    </location>
</feature>
<evidence type="ECO:0000256" key="4">
    <source>
        <dbReference type="ARBA" id="ARBA00022692"/>
    </source>
</evidence>
<dbReference type="GO" id="GO:0005922">
    <property type="term" value="C:connexin complex"/>
    <property type="evidence" value="ECO:0007669"/>
    <property type="project" value="InterPro"/>
</dbReference>
<dbReference type="STRING" id="32507.ENSNBRP00000011564"/>
<keyword evidence="5" id="KW-0303">Gap junction</keyword>
<dbReference type="PROSITE" id="PS00407">
    <property type="entry name" value="CONNEXINS_1"/>
    <property type="match status" value="1"/>
</dbReference>
<sequence length="271" mass="31059">MGDWSKLYGVLEKVQASSSRWGKFWLALLIFRILLLGTAVESAWGDEQSAFTCNTQQPGCQNVCYDKSFPISHMHLWVLQIVFVSMPTLLFLTRVYSRRKVWKNKKNIDLKRACDLSGWLVSYQFPVKEPRFIHNRTNRKQKRMFGSELDKLQLLLRVLRHAREIKMCCRFSVIHNQALCSHMVAGMEGLGAGLSFCTDASLNSDTNCTLQPSSDSPPLCAESFLICTQIVFLLNYCSVLYTHHVPTTHFPIIVSETQYKYCVGLLIPTRH</sequence>
<dbReference type="GO" id="GO:0010644">
    <property type="term" value="P:cell communication by electrical coupling"/>
    <property type="evidence" value="ECO:0007669"/>
    <property type="project" value="TreeGrafter"/>
</dbReference>
<dbReference type="PANTHER" id="PTHR11984">
    <property type="entry name" value="CONNEXIN"/>
    <property type="match status" value="1"/>
</dbReference>
<evidence type="ECO:0000256" key="5">
    <source>
        <dbReference type="ARBA" id="ARBA00022868"/>
    </source>
</evidence>
<evidence type="ECO:0000256" key="8">
    <source>
        <dbReference type="ARBA" id="ARBA00023136"/>
    </source>
</evidence>
<dbReference type="AlphaFoldDB" id="A0A3Q4MIT3"/>
<dbReference type="GeneTree" id="ENSGT01150000286954"/>
<dbReference type="PANTHER" id="PTHR11984:SF33">
    <property type="entry name" value="GAP JUNCTION ALPHA-1 PROTEIN"/>
    <property type="match status" value="1"/>
</dbReference>
<evidence type="ECO:0000256" key="1">
    <source>
        <dbReference type="ARBA" id="ARBA00004610"/>
    </source>
</evidence>
<feature type="domain" description="Connexin N-terminal" evidence="10">
    <location>
        <begin position="42"/>
        <end position="75"/>
    </location>
</feature>
<evidence type="ECO:0000256" key="6">
    <source>
        <dbReference type="ARBA" id="ARBA00022949"/>
    </source>
</evidence>
<keyword evidence="12" id="KW-1185">Reference proteome</keyword>
<evidence type="ECO:0000256" key="3">
    <source>
        <dbReference type="ARBA" id="ARBA00022475"/>
    </source>
</evidence>
<dbReference type="SMART" id="SM00037">
    <property type="entry name" value="CNX"/>
    <property type="match status" value="1"/>
</dbReference>
<dbReference type="InterPro" id="IPR013092">
    <property type="entry name" value="Connexin_N"/>
</dbReference>
<reference evidence="11" key="1">
    <citation type="submission" date="2025-08" db="UniProtKB">
        <authorList>
            <consortium name="Ensembl"/>
        </authorList>
    </citation>
    <scope>IDENTIFICATION</scope>
</reference>
<evidence type="ECO:0000256" key="2">
    <source>
        <dbReference type="ARBA" id="ARBA00004651"/>
    </source>
</evidence>
<feature type="transmembrane region" description="Helical" evidence="9">
    <location>
        <begin position="77"/>
        <end position="96"/>
    </location>
</feature>
<proteinExistence type="predicted"/>
<evidence type="ECO:0000313" key="12">
    <source>
        <dbReference type="Proteomes" id="UP000261580"/>
    </source>
</evidence>
<evidence type="ECO:0000256" key="7">
    <source>
        <dbReference type="ARBA" id="ARBA00022989"/>
    </source>
</evidence>